<dbReference type="SFLD" id="SFLDS00003">
    <property type="entry name" value="Haloacid_Dehalogenase"/>
    <property type="match status" value="1"/>
</dbReference>
<dbReference type="PANTHER" id="PTHR18901:SF38">
    <property type="entry name" value="PSEUDOURIDINE-5'-PHOSPHATASE"/>
    <property type="match status" value="1"/>
</dbReference>
<dbReference type="SFLD" id="SFLDG01129">
    <property type="entry name" value="C1.5:_HAD__Beta-PGM__Phosphata"/>
    <property type="match status" value="1"/>
</dbReference>
<dbReference type="RefSeq" id="XP_025408314.1">
    <property type="nucleotide sequence ID" value="XM_025552529.1"/>
</dbReference>
<dbReference type="InterPro" id="IPR006439">
    <property type="entry name" value="HAD-SF_hydro_IA"/>
</dbReference>
<reference evidence="2" key="1">
    <citation type="submission" date="2025-08" db="UniProtKB">
        <authorList>
            <consortium name="RefSeq"/>
        </authorList>
    </citation>
    <scope>IDENTIFICATION</scope>
    <source>
        <tissue evidence="2">Whole body</tissue>
    </source>
</reference>
<dbReference type="SUPFAM" id="SSF56784">
    <property type="entry name" value="HAD-like"/>
    <property type="match status" value="1"/>
</dbReference>
<dbReference type="InterPro" id="IPR023214">
    <property type="entry name" value="HAD_sf"/>
</dbReference>
<organism evidence="1 2">
    <name type="scientific">Sipha flava</name>
    <name type="common">yellow sugarcane aphid</name>
    <dbReference type="NCBI Taxonomy" id="143950"/>
    <lineage>
        <taxon>Eukaryota</taxon>
        <taxon>Metazoa</taxon>
        <taxon>Ecdysozoa</taxon>
        <taxon>Arthropoda</taxon>
        <taxon>Hexapoda</taxon>
        <taxon>Insecta</taxon>
        <taxon>Pterygota</taxon>
        <taxon>Neoptera</taxon>
        <taxon>Paraneoptera</taxon>
        <taxon>Hemiptera</taxon>
        <taxon>Sternorrhyncha</taxon>
        <taxon>Aphidomorpha</taxon>
        <taxon>Aphidoidea</taxon>
        <taxon>Aphididae</taxon>
        <taxon>Sipha</taxon>
    </lineage>
</organism>
<dbReference type="Proteomes" id="UP000694846">
    <property type="component" value="Unplaced"/>
</dbReference>
<dbReference type="PANTHER" id="PTHR18901">
    <property type="entry name" value="2-DEOXYGLUCOSE-6-PHOSPHATE PHOSPHATASE 2"/>
    <property type="match status" value="1"/>
</dbReference>
<dbReference type="AlphaFoldDB" id="A0A8B8FBR8"/>
<sequence length="237" mass="26203">MSQSPVFKPVTHVIFDMDGTLIDTESIHKKTYKKIAAEYGKEFPDDLRGKILGRQEFDVAALIIDTLKIDLTPREFLDKVNAIESEDLTKVKLMPGVEDLLEHFRRNSVPMAVATSSSMSSYRMKTSHLQDCFSVFNHVVTGASDPEVKHGKPAPDIFKICASRFPDNPLCNQCLVFEDSSNGVTAAAAAGMQVVMVPDFSSADSQSRANATLVLDSLEDFCPEMFGLPPYSIELYL</sequence>
<dbReference type="GeneID" id="112682066"/>
<gene>
    <name evidence="2" type="primary">LOC112682066</name>
</gene>
<dbReference type="OrthoDB" id="40579at2759"/>
<dbReference type="Gene3D" id="3.40.50.1000">
    <property type="entry name" value="HAD superfamily/HAD-like"/>
    <property type="match status" value="1"/>
</dbReference>
<dbReference type="Gene3D" id="1.10.150.240">
    <property type="entry name" value="Putative phosphatase, domain 2"/>
    <property type="match status" value="1"/>
</dbReference>
<dbReference type="Pfam" id="PF13419">
    <property type="entry name" value="HAD_2"/>
    <property type="match status" value="1"/>
</dbReference>
<evidence type="ECO:0000313" key="2">
    <source>
        <dbReference type="RefSeq" id="XP_025408314.1"/>
    </source>
</evidence>
<evidence type="ECO:0000313" key="1">
    <source>
        <dbReference type="Proteomes" id="UP000694846"/>
    </source>
</evidence>
<dbReference type="GO" id="GO:0016791">
    <property type="term" value="F:phosphatase activity"/>
    <property type="evidence" value="ECO:0007669"/>
    <property type="project" value="TreeGrafter"/>
</dbReference>
<accession>A0A8B8FBR8</accession>
<dbReference type="FunFam" id="3.40.50.1000:FF:000055">
    <property type="entry name" value="Haloacid dehalogenase-like hydrolase family protein"/>
    <property type="match status" value="1"/>
</dbReference>
<protein>
    <submittedName>
        <fullName evidence="2">Pseudouridine-5'-phosphatase-like</fullName>
    </submittedName>
</protein>
<keyword evidence="1" id="KW-1185">Reference proteome</keyword>
<dbReference type="NCBIfam" id="TIGR01509">
    <property type="entry name" value="HAD-SF-IA-v3"/>
    <property type="match status" value="1"/>
</dbReference>
<dbReference type="SFLD" id="SFLDG01135">
    <property type="entry name" value="C1.5.6:_HAD__Beta-PGM__Phospha"/>
    <property type="match status" value="1"/>
</dbReference>
<dbReference type="InterPro" id="IPR041492">
    <property type="entry name" value="HAD_2"/>
</dbReference>
<dbReference type="InterPro" id="IPR036412">
    <property type="entry name" value="HAD-like_sf"/>
</dbReference>
<proteinExistence type="predicted"/>
<dbReference type="InterPro" id="IPR023198">
    <property type="entry name" value="PGP-like_dom2"/>
</dbReference>
<name>A0A8B8FBR8_9HEMI</name>